<keyword evidence="2" id="KW-0378">Hydrolase</keyword>
<proteinExistence type="predicted"/>
<dbReference type="PANTHER" id="PTHR43265">
    <property type="entry name" value="ESTERASE ESTD"/>
    <property type="match status" value="1"/>
</dbReference>
<dbReference type="AlphaFoldDB" id="A0A2U2DQU9"/>
<keyword evidence="3" id="KW-1185">Reference proteome</keyword>
<dbReference type="Proteomes" id="UP000245252">
    <property type="component" value="Unassembled WGS sequence"/>
</dbReference>
<dbReference type="Gene3D" id="3.40.50.1820">
    <property type="entry name" value="alpha/beta hydrolase"/>
    <property type="match status" value="2"/>
</dbReference>
<reference evidence="2 3" key="1">
    <citation type="submission" date="2018-05" db="EMBL/GenBank/DDBJ databases">
        <title>The draft genome of strain NS-104.</title>
        <authorList>
            <person name="Hang P."/>
            <person name="Jiang J."/>
        </authorList>
    </citation>
    <scope>NUCLEOTIDE SEQUENCE [LARGE SCALE GENOMIC DNA]</scope>
    <source>
        <strain evidence="2 3">NS-104</strain>
    </source>
</reference>
<evidence type="ECO:0000313" key="3">
    <source>
        <dbReference type="Proteomes" id="UP000245252"/>
    </source>
</evidence>
<gene>
    <name evidence="2" type="ORF">DEM27_13480</name>
</gene>
<sequence>MTIHATVQPSAVASDENALAKAAALPVTFSQTVGLYMPPKPGTASSNIAVLLVSPWGYEEMCVRKFWRMLAEDLAAAGIASLRFDYPGTGDALDVTDTASGLDLWRDSILEAATQLRSLSGAGDLILVGHGLGAALACEAADTIGNVEGVALLAPVISGRAYLRELSAWSRMVRGAAETGDGLTVAGITMPDAIGAGIRQINLGKHETAPARHCFVAARADRPGDGELGARFQAAGASVETVPYEDYDQLVGNLVFSRPPLAVIEAVVNWVKWVEAARPQAPALPVRMPADPPPLQGENFRETPLRFGDNGRLFGILCEPADGRRRGATVIMLTTAYERMSGWGRVATETARKLAAAGIASLRFDAANAADSPPVAGAPQQIIYSDAQYDDVDAAVALIASRGLGPVVIAGRCSGGYLAVRAVARDARIRGAVSANPYAFFWDGSQSIEELLQFVPQQLSTYGVKLFRAHTWRRIASGQVNLKYAVINTLRSLRKRSLKFAGPLFEAIPSLSRERREVHHVFQAIEAHGTELSLLYSQADVGLNHFSLHFGNDGAGLARYPNARFVIVANADHDLTTPHFRALYQREIEAVALKCFPEGREPATAQACR</sequence>
<evidence type="ECO:0000313" key="2">
    <source>
        <dbReference type="EMBL" id="PWE55688.1"/>
    </source>
</evidence>
<dbReference type="EMBL" id="QFBC01000005">
    <property type="protein sequence ID" value="PWE55688.1"/>
    <property type="molecule type" value="Genomic_DNA"/>
</dbReference>
<dbReference type="RefSeq" id="WP_109458765.1">
    <property type="nucleotide sequence ID" value="NZ_QFBC01000005.1"/>
</dbReference>
<organism evidence="2 3">
    <name type="scientific">Metarhizobium album</name>
    <dbReference type="NCBI Taxonomy" id="2182425"/>
    <lineage>
        <taxon>Bacteria</taxon>
        <taxon>Pseudomonadati</taxon>
        <taxon>Pseudomonadota</taxon>
        <taxon>Alphaproteobacteria</taxon>
        <taxon>Hyphomicrobiales</taxon>
        <taxon>Rhizobiaceae</taxon>
        <taxon>Metarhizobium</taxon>
    </lineage>
</organism>
<dbReference type="Pfam" id="PF12146">
    <property type="entry name" value="Hydrolase_4"/>
    <property type="match status" value="1"/>
</dbReference>
<name>A0A2U2DQU9_9HYPH</name>
<dbReference type="InterPro" id="IPR029058">
    <property type="entry name" value="AB_hydrolase_fold"/>
</dbReference>
<dbReference type="OrthoDB" id="249225at2"/>
<dbReference type="InterPro" id="IPR022742">
    <property type="entry name" value="Hydrolase_4"/>
</dbReference>
<protein>
    <submittedName>
        <fullName evidence="2">Alpha/beta hydrolase</fullName>
    </submittedName>
</protein>
<dbReference type="SUPFAM" id="SSF53474">
    <property type="entry name" value="alpha/beta-Hydrolases"/>
    <property type="match status" value="2"/>
</dbReference>
<accession>A0A2U2DQU9</accession>
<dbReference type="InterPro" id="IPR053145">
    <property type="entry name" value="AB_hydrolase_Est10"/>
</dbReference>
<feature type="domain" description="Serine aminopeptidase S33" evidence="1">
    <location>
        <begin position="69"/>
        <end position="172"/>
    </location>
</feature>
<comment type="caution">
    <text evidence="2">The sequence shown here is derived from an EMBL/GenBank/DDBJ whole genome shotgun (WGS) entry which is preliminary data.</text>
</comment>
<evidence type="ECO:0000259" key="1">
    <source>
        <dbReference type="Pfam" id="PF12146"/>
    </source>
</evidence>
<dbReference type="GO" id="GO:0052689">
    <property type="term" value="F:carboxylic ester hydrolase activity"/>
    <property type="evidence" value="ECO:0007669"/>
    <property type="project" value="TreeGrafter"/>
</dbReference>
<dbReference type="PANTHER" id="PTHR43265:SF1">
    <property type="entry name" value="ESTERASE ESTD"/>
    <property type="match status" value="1"/>
</dbReference>